<dbReference type="RefSeq" id="XP_028863134.1">
    <property type="nucleotide sequence ID" value="XM_029006668.1"/>
</dbReference>
<accession>A0A1D3SPM9</accession>
<protein>
    <submittedName>
        <fullName evidence="2">Uncharacterized protein</fullName>
    </submittedName>
</protein>
<dbReference type="AlphaFoldDB" id="A0A1D3SPM9"/>
<feature type="compositionally biased region" description="Basic residues" evidence="1">
    <location>
        <begin position="64"/>
        <end position="75"/>
    </location>
</feature>
<feature type="region of interest" description="Disordered" evidence="1">
    <location>
        <begin position="63"/>
        <end position="83"/>
    </location>
</feature>
<dbReference type="EMBL" id="LT594633">
    <property type="protein sequence ID" value="SCO93856.1"/>
    <property type="molecule type" value="Genomic_DNA"/>
</dbReference>
<dbReference type="OMA" id="VIEVYSE"/>
<keyword evidence="3" id="KW-1185">Reference proteome</keyword>
<feature type="region of interest" description="Disordered" evidence="1">
    <location>
        <begin position="1"/>
        <end position="37"/>
    </location>
</feature>
<reference evidence="2 3" key="1">
    <citation type="submission" date="2016-06" db="EMBL/GenBank/DDBJ databases">
        <authorList>
            <consortium name="Pathogen Informatics"/>
        </authorList>
    </citation>
    <scope>NUCLEOTIDE SEQUENCE [LARGE SCALE GENOMIC DNA]</scope>
</reference>
<sequence length="1269" mass="145201">MKIQREKTKSSTPLRRIPKNRGTVVKNANETNPLSEKEIKNVIEVYSEANKAYYKNYIKNENNKKKKKKKKKNVSKKTESEEFNSLSLNPLDYRNQKFEENGTLLHLPGSSITPKYTTQNINADYRVASMSYGTLHKSNPLSWGCEYKKHYELPTICSIVKSKHPIYSKPQNTKIARNSSKNKINIGEKCTNKSSRKNYKQDKSLTIKKVPTFGNYKEDDFSGSLRDKDNINEHSHEYNNNIETTMKDSYDIDKYKNTSENIYNYSDFCNNSNNRKLKIETKNEFRDKGIDLNFTLKRNDNIMEEKSGFSSIQDIEKNSKDRNGELNFVDPKNENCITSIHSNRSVDSNLSNSTLMEFITSDTESKNECYPNECCNSGVSKSSTYLLHRNRHTKGNDAADNSKRVKTKFYDITGTQEKAKYDVHYKDKKILDKNLSNYKSEKEHNLKPKKNKNKELSAVHKENHYESSENASVENSKKYNMSVKCKMDPITDESKHKSCLGEISKKKNSSKLKQKKPCKNCNYLKNNLDHEANLSRDIIYNKSKKKFKIKSSRYTNYPEHKNIQNDNIRNNKLYNKIDLYTSGSHTTPFLSGHHDLTHLSVLKNQHLHGKQSHNISISKPNIQESSKIGQINMCTIKKPPNEIFHMRNELSNIVHNDVPIMQMQINQGKGAYIPNIPVYSYSTPAYTHKIPTTINNIYGNISPNGKIDLSHDRIAENSSELTKDKLCKPEYNTETYQTNALLPNIQTNLVQEYGISAVQNRQPGTQSQMFHMPIELSQAQIQIQTPYTRTEAPIAQTQVPTTLTRVPSVQTPVPMTLTYIPIAQTQVPMTQTHIGTSQSQVPMTHTHMPSVQTQIPTSQRQADFSVMQEKVPQIHAQNLHVQNQIAQTQQIPFIEKPIVIDPITLNEVYSNNEMRNVDKTCNIVVLPNPLVDYKNYNNDNSSCINQNKEESKTDNRFIKSFDINSYAPYNKTENNLNDLNREQYSERSVSKLFTKCGDNIDGMNTKNIKQNNCIERIKALDTGITFLKAEDEISSWLKAYVNIQPPIVNGKKPNRMSYPNVYSNNGNKNVYYTNINNNLAEIFKGPSNFDSLIIHNNSDNSNDNNDGTNSNSNNNNSNSNSNNSNNNNNMNIHEINIPHYSVNSKCTKELNTSQIIKASNEKLINLQNKQLLEILHEKNDVKSNNSNIIQENNYSYNDIKYHAKNNASEKNGHNVVDNTSNCFSFISPTENSQSFENKTNGTIFSAIPEVISVQNQLIQNEAPLTGHLN</sequence>
<name>A0A1D3SPM9_PLAMA</name>
<gene>
    <name evidence="2" type="primary">PmUG01_12045300</name>
    <name evidence="2" type="ORF">PMUG01_12045300</name>
</gene>
<dbReference type="Proteomes" id="UP000219813">
    <property type="component" value="Chromosome 12"/>
</dbReference>
<organism evidence="2 3">
    <name type="scientific">Plasmodium malariae</name>
    <dbReference type="NCBI Taxonomy" id="5858"/>
    <lineage>
        <taxon>Eukaryota</taxon>
        <taxon>Sar</taxon>
        <taxon>Alveolata</taxon>
        <taxon>Apicomplexa</taxon>
        <taxon>Aconoidasida</taxon>
        <taxon>Haemosporida</taxon>
        <taxon>Plasmodiidae</taxon>
        <taxon>Plasmodium</taxon>
        <taxon>Plasmodium (Plasmodium)</taxon>
    </lineage>
</organism>
<dbReference type="GeneID" id="39870442"/>
<dbReference type="VEuPathDB" id="PlasmoDB:PmUG01_12045300"/>
<dbReference type="OrthoDB" id="377447at2759"/>
<evidence type="ECO:0000256" key="1">
    <source>
        <dbReference type="SAM" id="MobiDB-lite"/>
    </source>
</evidence>
<feature type="region of interest" description="Disordered" evidence="1">
    <location>
        <begin position="1094"/>
        <end position="1132"/>
    </location>
</feature>
<proteinExistence type="predicted"/>
<feature type="compositionally biased region" description="Low complexity" evidence="1">
    <location>
        <begin position="1096"/>
        <end position="1131"/>
    </location>
</feature>
<dbReference type="KEGG" id="pmal:PMUG01_12045300"/>
<evidence type="ECO:0000313" key="2">
    <source>
        <dbReference type="EMBL" id="SCO93856.1"/>
    </source>
</evidence>
<evidence type="ECO:0000313" key="3">
    <source>
        <dbReference type="Proteomes" id="UP000219813"/>
    </source>
</evidence>